<dbReference type="AlphaFoldDB" id="A0A401NK06"/>
<dbReference type="InterPro" id="IPR036691">
    <property type="entry name" value="Endo/exonu/phosph_ase_sf"/>
</dbReference>
<evidence type="ECO:0000313" key="2">
    <source>
        <dbReference type="Proteomes" id="UP000288216"/>
    </source>
</evidence>
<dbReference type="SUPFAM" id="SSF56219">
    <property type="entry name" value="DNase I-like"/>
    <property type="match status" value="1"/>
</dbReference>
<organism evidence="1 2">
    <name type="scientific">Scyliorhinus torazame</name>
    <name type="common">Cloudy catshark</name>
    <name type="synonym">Catulus torazame</name>
    <dbReference type="NCBI Taxonomy" id="75743"/>
    <lineage>
        <taxon>Eukaryota</taxon>
        <taxon>Metazoa</taxon>
        <taxon>Chordata</taxon>
        <taxon>Craniata</taxon>
        <taxon>Vertebrata</taxon>
        <taxon>Chondrichthyes</taxon>
        <taxon>Elasmobranchii</taxon>
        <taxon>Galeomorphii</taxon>
        <taxon>Galeoidea</taxon>
        <taxon>Carcharhiniformes</taxon>
        <taxon>Scyliorhinidae</taxon>
        <taxon>Scyliorhinus</taxon>
    </lineage>
</organism>
<keyword evidence="2" id="KW-1185">Reference proteome</keyword>
<dbReference type="STRING" id="75743.A0A401NK06"/>
<dbReference type="OMA" id="DNTECER"/>
<comment type="caution">
    <text evidence="1">The sequence shown here is derived from an EMBL/GenBank/DDBJ whole genome shotgun (WGS) entry which is preliminary data.</text>
</comment>
<dbReference type="OrthoDB" id="410381at2759"/>
<gene>
    <name evidence="1" type="ORF">scyTo_0007011</name>
</gene>
<dbReference type="EMBL" id="BFAA01002467">
    <property type="protein sequence ID" value="GCB61241.1"/>
    <property type="molecule type" value="Genomic_DNA"/>
</dbReference>
<sequence length="187" mass="21274">MLIIMGDINAKLQADNTECERAKGQHVRGNINVNGEMLVDFCLNNNCNTRGTILSHKGIRKLMWRSPDGRTVNQIDHIILNSKWRCLQDVKGHCGADVNSDHYLVIAKVKLKLWANVPKHQRRPIFDISKLRSPDVKKCFTIELRNHFSILANAGEEDPGTVERKWGNVKEEYTEAAKKFIGRIKSG</sequence>
<dbReference type="Proteomes" id="UP000288216">
    <property type="component" value="Unassembled WGS sequence"/>
</dbReference>
<name>A0A401NK06_SCYTO</name>
<dbReference type="Gene3D" id="3.60.10.10">
    <property type="entry name" value="Endonuclease/exonuclease/phosphatase"/>
    <property type="match status" value="1"/>
</dbReference>
<reference evidence="1 2" key="1">
    <citation type="journal article" date="2018" name="Nat. Ecol. Evol.">
        <title>Shark genomes provide insights into elasmobranch evolution and the origin of vertebrates.</title>
        <authorList>
            <person name="Hara Y"/>
            <person name="Yamaguchi K"/>
            <person name="Onimaru K"/>
            <person name="Kadota M"/>
            <person name="Koyanagi M"/>
            <person name="Keeley SD"/>
            <person name="Tatsumi K"/>
            <person name="Tanaka K"/>
            <person name="Motone F"/>
            <person name="Kageyama Y"/>
            <person name="Nozu R"/>
            <person name="Adachi N"/>
            <person name="Nishimura O"/>
            <person name="Nakagawa R"/>
            <person name="Tanegashima C"/>
            <person name="Kiyatake I"/>
            <person name="Matsumoto R"/>
            <person name="Murakumo K"/>
            <person name="Nishida K"/>
            <person name="Terakita A"/>
            <person name="Kuratani S"/>
            <person name="Sato K"/>
            <person name="Hyodo S Kuraku.S."/>
        </authorList>
    </citation>
    <scope>NUCLEOTIDE SEQUENCE [LARGE SCALE GENOMIC DNA]</scope>
</reference>
<accession>A0A401NK06</accession>
<protein>
    <recommendedName>
        <fullName evidence="3">Endonuclease/exonuclease/phosphatase domain-containing protein</fullName>
    </recommendedName>
</protein>
<proteinExistence type="predicted"/>
<evidence type="ECO:0008006" key="3">
    <source>
        <dbReference type="Google" id="ProtNLM"/>
    </source>
</evidence>
<evidence type="ECO:0000313" key="1">
    <source>
        <dbReference type="EMBL" id="GCB61241.1"/>
    </source>
</evidence>